<evidence type="ECO:0000256" key="3">
    <source>
        <dbReference type="ARBA" id="ARBA00022692"/>
    </source>
</evidence>
<dbReference type="EMBL" id="JACHDS010000001">
    <property type="protein sequence ID" value="MBB6170025.1"/>
    <property type="molecule type" value="Genomic_DNA"/>
</dbReference>
<dbReference type="GO" id="GO:0005886">
    <property type="term" value="C:plasma membrane"/>
    <property type="evidence" value="ECO:0007669"/>
    <property type="project" value="UniProtKB-SubCell"/>
</dbReference>
<dbReference type="PANTHER" id="PTHR30213">
    <property type="entry name" value="INNER MEMBRANE PROTEIN YHJD"/>
    <property type="match status" value="1"/>
</dbReference>
<evidence type="ECO:0000256" key="1">
    <source>
        <dbReference type="ARBA" id="ARBA00004651"/>
    </source>
</evidence>
<organism evidence="7 8">
    <name type="scientific">Nocardiopsis mwathae</name>
    <dbReference type="NCBI Taxonomy" id="1472723"/>
    <lineage>
        <taxon>Bacteria</taxon>
        <taxon>Bacillati</taxon>
        <taxon>Actinomycetota</taxon>
        <taxon>Actinomycetes</taxon>
        <taxon>Streptosporangiales</taxon>
        <taxon>Nocardiopsidaceae</taxon>
        <taxon>Nocardiopsis</taxon>
    </lineage>
</organism>
<feature type="transmembrane region" description="Helical" evidence="6">
    <location>
        <begin position="235"/>
        <end position="260"/>
    </location>
</feature>
<keyword evidence="5 6" id="KW-0472">Membrane</keyword>
<feature type="transmembrane region" description="Helical" evidence="6">
    <location>
        <begin position="199"/>
        <end position="223"/>
    </location>
</feature>
<reference evidence="7 8" key="1">
    <citation type="submission" date="2020-08" db="EMBL/GenBank/DDBJ databases">
        <title>Sequencing the genomes of 1000 actinobacteria strains.</title>
        <authorList>
            <person name="Klenk H.-P."/>
        </authorList>
    </citation>
    <scope>NUCLEOTIDE SEQUENCE [LARGE SCALE GENOMIC DNA]</scope>
    <source>
        <strain evidence="7 8">DSM 46659</strain>
    </source>
</reference>
<proteinExistence type="predicted"/>
<dbReference type="RefSeq" id="WP_184072377.1">
    <property type="nucleotide sequence ID" value="NZ_JACHDS010000001.1"/>
</dbReference>
<dbReference type="Proteomes" id="UP000546642">
    <property type="component" value="Unassembled WGS sequence"/>
</dbReference>
<feature type="transmembrane region" description="Helical" evidence="6">
    <location>
        <begin position="266"/>
        <end position="288"/>
    </location>
</feature>
<name>A0A7W9YDM2_9ACTN</name>
<dbReference type="InterPro" id="IPR017039">
    <property type="entry name" value="Virul_fac_BrkB"/>
</dbReference>
<comment type="subcellular location">
    <subcellularLocation>
        <location evidence="1">Cell membrane</location>
        <topology evidence="1">Multi-pass membrane protein</topology>
    </subcellularLocation>
</comment>
<feature type="transmembrane region" description="Helical" evidence="6">
    <location>
        <begin position="156"/>
        <end position="179"/>
    </location>
</feature>
<accession>A0A7W9YDM2</accession>
<dbReference type="AlphaFoldDB" id="A0A7W9YDM2"/>
<evidence type="ECO:0000256" key="5">
    <source>
        <dbReference type="ARBA" id="ARBA00023136"/>
    </source>
</evidence>
<dbReference type="Pfam" id="PF03631">
    <property type="entry name" value="Virul_fac_BrkB"/>
    <property type="match status" value="1"/>
</dbReference>
<evidence type="ECO:0000313" key="7">
    <source>
        <dbReference type="EMBL" id="MBB6170025.1"/>
    </source>
</evidence>
<keyword evidence="3 6" id="KW-0812">Transmembrane</keyword>
<evidence type="ECO:0000313" key="8">
    <source>
        <dbReference type="Proteomes" id="UP000546642"/>
    </source>
</evidence>
<keyword evidence="8" id="KW-1185">Reference proteome</keyword>
<protein>
    <submittedName>
        <fullName evidence="7">Membrane protein</fullName>
    </submittedName>
</protein>
<keyword evidence="2" id="KW-1003">Cell membrane</keyword>
<comment type="caution">
    <text evidence="7">The sequence shown here is derived from an EMBL/GenBank/DDBJ whole genome shotgun (WGS) entry which is preliminary data.</text>
</comment>
<feature type="transmembrane region" description="Helical" evidence="6">
    <location>
        <begin position="114"/>
        <end position="135"/>
    </location>
</feature>
<gene>
    <name evidence="7" type="ORF">HNR23_000085</name>
</gene>
<evidence type="ECO:0000256" key="2">
    <source>
        <dbReference type="ARBA" id="ARBA00022475"/>
    </source>
</evidence>
<feature type="transmembrane region" description="Helical" evidence="6">
    <location>
        <begin position="55"/>
        <end position="78"/>
    </location>
</feature>
<evidence type="ECO:0000256" key="4">
    <source>
        <dbReference type="ARBA" id="ARBA00022989"/>
    </source>
</evidence>
<dbReference type="PANTHER" id="PTHR30213:SF1">
    <property type="entry name" value="INNER MEMBRANE PROTEIN YHJD"/>
    <property type="match status" value="1"/>
</dbReference>
<evidence type="ECO:0000256" key="6">
    <source>
        <dbReference type="SAM" id="Phobius"/>
    </source>
</evidence>
<feature type="transmembrane region" description="Helical" evidence="6">
    <location>
        <begin position="367"/>
        <end position="388"/>
    </location>
</feature>
<sequence length="404" mass="42453">MASLVERVRSRGRHYGHLAMESYWAARRRRPAFDHAVRAVERYGDRQGSAFAAAVTYYAFLSFFPLLALAFAAVGYLVEFHADLREYLELAIDEMLPGLSERLPIDEIARARTGAGIIGLLGLLYAGLGSVSSLRQALHQIWLKDYQSGPNIVLRYLFDLAVLVVAGLALVATVALTAVAQAATGWLLSWVGLEGSSAAIATTRLLGLAIAIGMNLLIFLMLFATLSGSGRPLRLLWRGALLAALGFEVLKAAGALLIGGTLGNPVYASFAVVVGLLVWINLVMRLVLFAAAWTATWLAVPPPYQGAVPMGMPPAAGAPPARGGGGAGAGAGGAVPGPGGVAIAFGPEFGPEVRPAAGERFRSARWALCRVALPAAALACAAALAVWVRGHRRSVPRQSVQSVR</sequence>
<keyword evidence="4 6" id="KW-1133">Transmembrane helix</keyword>